<evidence type="ECO:0000313" key="2">
    <source>
        <dbReference type="EMBL" id="EEZ62068.1"/>
    </source>
</evidence>
<comment type="caution">
    <text evidence="2">The sequence shown here is derived from an EMBL/GenBank/DDBJ whole genome shotgun (WGS) entry which is preliminary data.</text>
</comment>
<dbReference type="OrthoDB" id="9805386at2"/>
<keyword evidence="1" id="KW-0812">Transmembrane</keyword>
<dbReference type="RefSeq" id="WP_006361404.1">
    <property type="nucleotide sequence ID" value="NZ_GG700630.1"/>
</dbReference>
<reference evidence="2" key="1">
    <citation type="submission" date="2009-10" db="EMBL/GenBank/DDBJ databases">
        <authorList>
            <person name="Weinstock G."/>
            <person name="Sodergren E."/>
            <person name="Clifton S."/>
            <person name="Fulton L."/>
            <person name="Fulton B."/>
            <person name="Courtney L."/>
            <person name="Fronick C."/>
            <person name="Harrison M."/>
            <person name="Strong C."/>
            <person name="Farmer C."/>
            <person name="Delahaunty K."/>
            <person name="Markovic C."/>
            <person name="Hall O."/>
            <person name="Minx P."/>
            <person name="Tomlinson C."/>
            <person name="Mitreva M."/>
            <person name="Nelson J."/>
            <person name="Hou S."/>
            <person name="Wollam A."/>
            <person name="Pepin K.H."/>
            <person name="Johnson M."/>
            <person name="Bhonagiri V."/>
            <person name="Nash W.E."/>
            <person name="Warren W."/>
            <person name="Chinwalla A."/>
            <person name="Mardis E.R."/>
            <person name="Wilson R.K."/>
        </authorList>
    </citation>
    <scope>NUCLEOTIDE SEQUENCE [LARGE SCALE GENOMIC DNA]</scope>
    <source>
        <strain evidence="2">ATCC 700122</strain>
    </source>
</reference>
<dbReference type="InterPro" id="IPR007395">
    <property type="entry name" value="Zn_peptidase_2"/>
</dbReference>
<dbReference type="AlphaFoldDB" id="D0WED0"/>
<protein>
    <submittedName>
        <fullName evidence="2">Neutral zinc metallopeptidase</fullName>
    </submittedName>
</protein>
<keyword evidence="1" id="KW-0472">Membrane</keyword>
<organism evidence="2 3">
    <name type="scientific">Slackia exigua (strain ATCC 700122 / DSM 15923 / CIP 105133 / JCM 11022 / KCTC 5966 / S-7)</name>
    <dbReference type="NCBI Taxonomy" id="649764"/>
    <lineage>
        <taxon>Bacteria</taxon>
        <taxon>Bacillati</taxon>
        <taxon>Actinomycetota</taxon>
        <taxon>Coriobacteriia</taxon>
        <taxon>Eggerthellales</taxon>
        <taxon>Eggerthellaceae</taxon>
        <taxon>Slackia</taxon>
    </lineage>
</organism>
<feature type="transmembrane region" description="Helical" evidence="1">
    <location>
        <begin position="6"/>
        <end position="29"/>
    </location>
</feature>
<dbReference type="STRING" id="649764.HMPREF0762_00160"/>
<sequence length="232" mass="24784">MPFSGGSFGLYIAVMVLTLIIGGGAQAYVSSQLKGKSRIQSSWGVTGVDMARRMAHDKGIGAIPVYQGGPNQDHFDPRNNSVTLGTETFGQTSLTAVATAVHEVGHACQYAEGYWFMSVRSAFAPIASLASNGWIIVFFMGIFFGAASALGAFFIKLGIVMFAAVLLFHLITLPVEFDASRRGLAYLRDCGMNQGELAACSQVLRACALTYVAAALTALIQFLYMLLSVRDN</sequence>
<dbReference type="eggNOG" id="COG2738">
    <property type="taxonomic scope" value="Bacteria"/>
</dbReference>
<dbReference type="HOGENOM" id="CLU_084406_0_0_11"/>
<accession>D0WED0</accession>
<dbReference type="Pfam" id="PF04298">
    <property type="entry name" value="Zn_peptidase_2"/>
    <property type="match status" value="1"/>
</dbReference>
<keyword evidence="1" id="KW-1133">Transmembrane helix</keyword>
<evidence type="ECO:0000256" key="1">
    <source>
        <dbReference type="SAM" id="Phobius"/>
    </source>
</evidence>
<keyword evidence="3" id="KW-1185">Reference proteome</keyword>
<feature type="transmembrane region" description="Helical" evidence="1">
    <location>
        <begin position="153"/>
        <end position="173"/>
    </location>
</feature>
<feature type="transmembrane region" description="Helical" evidence="1">
    <location>
        <begin position="208"/>
        <end position="227"/>
    </location>
</feature>
<dbReference type="EMBL" id="ACUX02000004">
    <property type="protein sequence ID" value="EEZ62068.1"/>
    <property type="molecule type" value="Genomic_DNA"/>
</dbReference>
<proteinExistence type="predicted"/>
<name>D0WED0_SLAES</name>
<evidence type="ECO:0000313" key="3">
    <source>
        <dbReference type="Proteomes" id="UP000006001"/>
    </source>
</evidence>
<dbReference type="PANTHER" id="PTHR36434">
    <property type="entry name" value="MEMBRANE PROTEASE YUGP-RELATED"/>
    <property type="match status" value="1"/>
</dbReference>
<dbReference type="Proteomes" id="UP000006001">
    <property type="component" value="Unassembled WGS sequence"/>
</dbReference>
<dbReference type="PANTHER" id="PTHR36434:SF1">
    <property type="entry name" value="MEMBRANE PROTEASE YUGP-RELATED"/>
    <property type="match status" value="1"/>
</dbReference>
<dbReference type="GeneID" id="85006834"/>
<feature type="transmembrane region" description="Helical" evidence="1">
    <location>
        <begin position="122"/>
        <end position="147"/>
    </location>
</feature>
<gene>
    <name evidence="2" type="ORF">HMPREF0762_00160</name>
</gene>